<dbReference type="OrthoDB" id="10564200at2759"/>
<sequence>MGTSKEAENLARAYKLYHILRRWPRDIMGSEGKNERGNGPEPDPEQEKIGGSALQKNNSDRSDARVKVWSRNTGKETEYQFSPEALTEWLCRNYQETNKSCYISKDNLFREAINYFKVPETTSNKRNY</sequence>
<dbReference type="AlphaFoldDB" id="A0A9W9Y8Y7"/>
<accession>A0A9W9Y8Y7</accession>
<evidence type="ECO:0000313" key="2">
    <source>
        <dbReference type="EMBL" id="KAJ7319487.1"/>
    </source>
</evidence>
<protein>
    <submittedName>
        <fullName evidence="2">Uncharacterized protein</fullName>
    </submittedName>
</protein>
<gene>
    <name evidence="2" type="ORF">OS493_036130</name>
</gene>
<name>A0A9W9Y8Y7_9CNID</name>
<evidence type="ECO:0000313" key="3">
    <source>
        <dbReference type="Proteomes" id="UP001163046"/>
    </source>
</evidence>
<comment type="caution">
    <text evidence="2">The sequence shown here is derived from an EMBL/GenBank/DDBJ whole genome shotgun (WGS) entry which is preliminary data.</text>
</comment>
<dbReference type="EMBL" id="MU827835">
    <property type="protein sequence ID" value="KAJ7319487.1"/>
    <property type="molecule type" value="Genomic_DNA"/>
</dbReference>
<proteinExistence type="predicted"/>
<organism evidence="2 3">
    <name type="scientific">Desmophyllum pertusum</name>
    <dbReference type="NCBI Taxonomy" id="174260"/>
    <lineage>
        <taxon>Eukaryota</taxon>
        <taxon>Metazoa</taxon>
        <taxon>Cnidaria</taxon>
        <taxon>Anthozoa</taxon>
        <taxon>Hexacorallia</taxon>
        <taxon>Scleractinia</taxon>
        <taxon>Caryophylliina</taxon>
        <taxon>Caryophylliidae</taxon>
        <taxon>Desmophyllum</taxon>
    </lineage>
</organism>
<evidence type="ECO:0000256" key="1">
    <source>
        <dbReference type="SAM" id="MobiDB-lite"/>
    </source>
</evidence>
<keyword evidence="3" id="KW-1185">Reference proteome</keyword>
<feature type="region of interest" description="Disordered" evidence="1">
    <location>
        <begin position="27"/>
        <end position="66"/>
    </location>
</feature>
<dbReference type="Proteomes" id="UP001163046">
    <property type="component" value="Unassembled WGS sequence"/>
</dbReference>
<reference evidence="2" key="1">
    <citation type="submission" date="2023-01" db="EMBL/GenBank/DDBJ databases">
        <title>Genome assembly of the deep-sea coral Lophelia pertusa.</title>
        <authorList>
            <person name="Herrera S."/>
            <person name="Cordes E."/>
        </authorList>
    </citation>
    <scope>NUCLEOTIDE SEQUENCE</scope>
    <source>
        <strain evidence="2">USNM1676648</strain>
        <tissue evidence="2">Polyp</tissue>
    </source>
</reference>